<organism evidence="2 3">
    <name type="scientific">Schizopora paradoxa</name>
    <dbReference type="NCBI Taxonomy" id="27342"/>
    <lineage>
        <taxon>Eukaryota</taxon>
        <taxon>Fungi</taxon>
        <taxon>Dikarya</taxon>
        <taxon>Basidiomycota</taxon>
        <taxon>Agaricomycotina</taxon>
        <taxon>Agaricomycetes</taxon>
        <taxon>Hymenochaetales</taxon>
        <taxon>Schizoporaceae</taxon>
        <taxon>Schizopora</taxon>
    </lineage>
</organism>
<dbReference type="Proteomes" id="UP000053477">
    <property type="component" value="Unassembled WGS sequence"/>
</dbReference>
<evidence type="ECO:0000313" key="3">
    <source>
        <dbReference type="Proteomes" id="UP000053477"/>
    </source>
</evidence>
<feature type="non-terminal residue" evidence="2">
    <location>
        <position position="66"/>
    </location>
</feature>
<proteinExistence type="predicted"/>
<evidence type="ECO:0000313" key="2">
    <source>
        <dbReference type="EMBL" id="KLO15181.1"/>
    </source>
</evidence>
<dbReference type="AlphaFoldDB" id="A0A0H2SDS6"/>
<dbReference type="InParanoid" id="A0A0H2SDS6"/>
<reference evidence="2 3" key="1">
    <citation type="submission" date="2015-04" db="EMBL/GenBank/DDBJ databases">
        <title>Complete genome sequence of Schizopora paradoxa KUC8140, a cosmopolitan wood degrader in East Asia.</title>
        <authorList>
            <consortium name="DOE Joint Genome Institute"/>
            <person name="Min B."/>
            <person name="Park H."/>
            <person name="Jang Y."/>
            <person name="Kim J.-J."/>
            <person name="Kim K.H."/>
            <person name="Pangilinan J."/>
            <person name="Lipzen A."/>
            <person name="Riley R."/>
            <person name="Grigoriev I.V."/>
            <person name="Spatafora J.W."/>
            <person name="Choi I.-G."/>
        </authorList>
    </citation>
    <scope>NUCLEOTIDE SEQUENCE [LARGE SCALE GENOMIC DNA]</scope>
    <source>
        <strain evidence="2 3">KUC8140</strain>
    </source>
</reference>
<name>A0A0H2SDS6_9AGAM</name>
<feature type="signal peptide" evidence="1">
    <location>
        <begin position="1"/>
        <end position="25"/>
    </location>
</feature>
<keyword evidence="1" id="KW-0732">Signal</keyword>
<sequence>MLFAKTFNSAMAGLLIILSASAVIGKAIPAADDVGSNLVDGIEVKDTKPAIFIPPPPQCRNNERCT</sequence>
<keyword evidence="3" id="KW-1185">Reference proteome</keyword>
<evidence type="ECO:0000256" key="1">
    <source>
        <dbReference type="SAM" id="SignalP"/>
    </source>
</evidence>
<protein>
    <submittedName>
        <fullName evidence="2">Uncharacterized protein</fullName>
    </submittedName>
</protein>
<accession>A0A0H2SDS6</accession>
<feature type="chain" id="PRO_5005202510" evidence="1">
    <location>
        <begin position="26"/>
        <end position="66"/>
    </location>
</feature>
<dbReference type="EMBL" id="KQ085933">
    <property type="protein sequence ID" value="KLO15181.1"/>
    <property type="molecule type" value="Genomic_DNA"/>
</dbReference>
<gene>
    <name evidence="2" type="ORF">SCHPADRAFT_902611</name>
</gene>